<dbReference type="EMBL" id="CAUYUJ010010557">
    <property type="protein sequence ID" value="CAK0829644.1"/>
    <property type="molecule type" value="Genomic_DNA"/>
</dbReference>
<feature type="region of interest" description="Disordered" evidence="1">
    <location>
        <begin position="376"/>
        <end position="400"/>
    </location>
</feature>
<evidence type="ECO:0000256" key="1">
    <source>
        <dbReference type="SAM" id="MobiDB-lite"/>
    </source>
</evidence>
<dbReference type="Proteomes" id="UP001189429">
    <property type="component" value="Unassembled WGS sequence"/>
</dbReference>
<evidence type="ECO:0000313" key="3">
    <source>
        <dbReference type="EMBL" id="CAK0829644.1"/>
    </source>
</evidence>
<evidence type="ECO:0000259" key="2">
    <source>
        <dbReference type="PROSITE" id="PS50020"/>
    </source>
</evidence>
<organism evidence="3 4">
    <name type="scientific">Prorocentrum cordatum</name>
    <dbReference type="NCBI Taxonomy" id="2364126"/>
    <lineage>
        <taxon>Eukaryota</taxon>
        <taxon>Sar</taxon>
        <taxon>Alveolata</taxon>
        <taxon>Dinophyceae</taxon>
        <taxon>Prorocentrales</taxon>
        <taxon>Prorocentraceae</taxon>
        <taxon>Prorocentrum</taxon>
    </lineage>
</organism>
<reference evidence="3" key="1">
    <citation type="submission" date="2023-10" db="EMBL/GenBank/DDBJ databases">
        <authorList>
            <person name="Chen Y."/>
            <person name="Shah S."/>
            <person name="Dougan E. K."/>
            <person name="Thang M."/>
            <person name="Chan C."/>
        </authorList>
    </citation>
    <scope>NUCLEOTIDE SEQUENCE [LARGE SCALE GENOMIC DNA]</scope>
</reference>
<gene>
    <name evidence="3" type="ORF">PCOR1329_LOCUS28533</name>
</gene>
<keyword evidence="4" id="KW-1185">Reference proteome</keyword>
<feature type="region of interest" description="Disordered" evidence="1">
    <location>
        <begin position="197"/>
        <end position="226"/>
    </location>
</feature>
<feature type="region of interest" description="Disordered" evidence="1">
    <location>
        <begin position="1"/>
        <end position="26"/>
    </location>
</feature>
<proteinExistence type="predicted"/>
<accession>A0ABN9SCC2</accession>
<evidence type="ECO:0000313" key="4">
    <source>
        <dbReference type="Proteomes" id="UP001189429"/>
    </source>
</evidence>
<feature type="compositionally biased region" description="Gly residues" evidence="1">
    <location>
        <begin position="382"/>
        <end position="393"/>
    </location>
</feature>
<name>A0ABN9SCC2_9DINO</name>
<dbReference type="SMART" id="SM00456">
    <property type="entry name" value="WW"/>
    <property type="match status" value="2"/>
</dbReference>
<dbReference type="CDD" id="cd00201">
    <property type="entry name" value="WW"/>
    <property type="match status" value="1"/>
</dbReference>
<comment type="caution">
    <text evidence="3">The sequence shown here is derived from an EMBL/GenBank/DDBJ whole genome shotgun (WGS) entry which is preliminary data.</text>
</comment>
<protein>
    <recommendedName>
        <fullName evidence="2">WW domain-containing protein</fullName>
    </recommendedName>
</protein>
<sequence length="400" mass="42344">MEAQENSWEERRNSRADAGTSYADVTNEEVLEEMAEGIQAMRKYARRASERKAAPVGTAPAGGQVRNALIDGLEPFVLRQSDYVRVGRCLASLRRAAKRGKATGERDDGSVRSLTNSQAMNCCKLADSKIEMRIRRLKLDQSRAAPCATSGTLEVRGLELSPSFRADFLKIDVSELRARELGESNYWRKTFDDNGNQRSAICEDRKGDEAPPTKQRRGGGGAKGSKEDCYSKPLFILAARLRGGAPPPATADPWQEVADPASGQSYWWNQQTNETTAVGAPRPVPDAWKEVADPASGQSYWWNQQTNETTAVGAPRPTAAAAAQAAGVPAAAGGAGGGMMSGLGGAMAQGMATGVGFSVAGRMMDGIMGPRQTEVIHRDEGGGGGDAGGAGGGDDGDGWF</sequence>
<dbReference type="InterPro" id="IPR001202">
    <property type="entry name" value="WW_dom"/>
</dbReference>
<feature type="compositionally biased region" description="Basic and acidic residues" evidence="1">
    <location>
        <begin position="201"/>
        <end position="211"/>
    </location>
</feature>
<feature type="domain" description="WW" evidence="2">
    <location>
        <begin position="282"/>
        <end position="310"/>
    </location>
</feature>
<dbReference type="PROSITE" id="PS50020">
    <property type="entry name" value="WW_DOMAIN_2"/>
    <property type="match status" value="1"/>
</dbReference>